<keyword evidence="1" id="KW-0472">Membrane</keyword>
<feature type="transmembrane region" description="Helical" evidence="1">
    <location>
        <begin position="12"/>
        <end position="34"/>
    </location>
</feature>
<organism evidence="2 3">
    <name type="scientific">Salimicrobium flavidum</name>
    <dbReference type="NCBI Taxonomy" id="570947"/>
    <lineage>
        <taxon>Bacteria</taxon>
        <taxon>Bacillati</taxon>
        <taxon>Bacillota</taxon>
        <taxon>Bacilli</taxon>
        <taxon>Bacillales</taxon>
        <taxon>Bacillaceae</taxon>
        <taxon>Salimicrobium</taxon>
    </lineage>
</organism>
<keyword evidence="1" id="KW-1133">Transmembrane helix</keyword>
<keyword evidence="3" id="KW-1185">Reference proteome</keyword>
<name>A0A1N7IVT8_9BACI</name>
<dbReference type="AlphaFoldDB" id="A0A1N7IVT8"/>
<evidence type="ECO:0000313" key="2">
    <source>
        <dbReference type="EMBL" id="SIS41101.1"/>
    </source>
</evidence>
<dbReference type="EMBL" id="FTOC01000002">
    <property type="protein sequence ID" value="SIS41101.1"/>
    <property type="molecule type" value="Genomic_DNA"/>
</dbReference>
<evidence type="ECO:0000313" key="3">
    <source>
        <dbReference type="Proteomes" id="UP000187608"/>
    </source>
</evidence>
<accession>A0A1N7IVT8</accession>
<gene>
    <name evidence="2" type="ORF">SAMN05421687_102309</name>
</gene>
<sequence length="115" mass="13401">MKHKMKMHRVKELHPVTWVIIALIVIIVPTWLYMNYGMIHEEHVSEATVSEKYQKESDYYIVADGTDIKVENPSEWMLIETDQNYEITYEQYGQKSPYVVTINQAHDDDSAGGGH</sequence>
<proteinExistence type="predicted"/>
<keyword evidence="1" id="KW-0812">Transmembrane</keyword>
<protein>
    <submittedName>
        <fullName evidence="2">Uncharacterized protein</fullName>
    </submittedName>
</protein>
<dbReference type="Proteomes" id="UP000187608">
    <property type="component" value="Unassembled WGS sequence"/>
</dbReference>
<dbReference type="RefSeq" id="WP_234983113.1">
    <property type="nucleotide sequence ID" value="NZ_FTOC01000002.1"/>
</dbReference>
<evidence type="ECO:0000256" key="1">
    <source>
        <dbReference type="SAM" id="Phobius"/>
    </source>
</evidence>
<reference evidence="3" key="1">
    <citation type="submission" date="2017-01" db="EMBL/GenBank/DDBJ databases">
        <authorList>
            <person name="Varghese N."/>
            <person name="Submissions S."/>
        </authorList>
    </citation>
    <scope>NUCLEOTIDE SEQUENCE [LARGE SCALE GENOMIC DNA]</scope>
    <source>
        <strain evidence="3">DSM 23127</strain>
    </source>
</reference>